<reference evidence="1" key="2">
    <citation type="submission" date="2020-09" db="EMBL/GenBank/DDBJ databases">
        <authorList>
            <person name="Sun Q."/>
            <person name="Zhou Y."/>
        </authorList>
    </citation>
    <scope>NUCLEOTIDE SEQUENCE</scope>
    <source>
        <strain evidence="1">CGMCC 1.15320</strain>
    </source>
</reference>
<keyword evidence="2" id="KW-1185">Reference proteome</keyword>
<evidence type="ECO:0008006" key="3">
    <source>
        <dbReference type="Google" id="ProtNLM"/>
    </source>
</evidence>
<reference evidence="1" key="1">
    <citation type="journal article" date="2014" name="Int. J. Syst. Evol. Microbiol.">
        <title>Complete genome sequence of Corynebacterium casei LMG S-19264T (=DSM 44701T), isolated from a smear-ripened cheese.</title>
        <authorList>
            <consortium name="US DOE Joint Genome Institute (JGI-PGF)"/>
            <person name="Walter F."/>
            <person name="Albersmeier A."/>
            <person name="Kalinowski J."/>
            <person name="Ruckert C."/>
        </authorList>
    </citation>
    <scope>NUCLEOTIDE SEQUENCE</scope>
    <source>
        <strain evidence="1">CGMCC 1.15320</strain>
    </source>
</reference>
<sequence>MAATLAKLRTLKPLVGKMAPRLGYQSGNEQQRSRFRDQTQEWRAWYKTARWQKLRWSVLVRDNFTCKMCGKVDASKGGLHCDHVEQHHGNEDAFWAGPFQTLCAHCHNAVKQQAERRR</sequence>
<dbReference type="Gene3D" id="1.10.30.50">
    <property type="match status" value="1"/>
</dbReference>
<accession>A0A916RBV3</accession>
<gene>
    <name evidence="1" type="ORF">GCM10011385_00160</name>
</gene>
<comment type="caution">
    <text evidence="1">The sequence shown here is derived from an EMBL/GenBank/DDBJ whole genome shotgun (WGS) entry which is preliminary data.</text>
</comment>
<name>A0A916RBV3_9HYPH</name>
<evidence type="ECO:0000313" key="2">
    <source>
        <dbReference type="Proteomes" id="UP000636264"/>
    </source>
</evidence>
<dbReference type="CDD" id="cd00085">
    <property type="entry name" value="HNHc"/>
    <property type="match status" value="1"/>
</dbReference>
<proteinExistence type="predicted"/>
<evidence type="ECO:0000313" key="1">
    <source>
        <dbReference type="EMBL" id="GGA50893.1"/>
    </source>
</evidence>
<dbReference type="EMBL" id="BMIF01000001">
    <property type="protein sequence ID" value="GGA50893.1"/>
    <property type="molecule type" value="Genomic_DNA"/>
</dbReference>
<dbReference type="InterPro" id="IPR003615">
    <property type="entry name" value="HNH_nuc"/>
</dbReference>
<dbReference type="Proteomes" id="UP000636264">
    <property type="component" value="Unassembled WGS sequence"/>
</dbReference>
<organism evidence="1 2">
    <name type="scientific">Nitratireductor aestuarii</name>
    <dbReference type="NCBI Taxonomy" id="1735103"/>
    <lineage>
        <taxon>Bacteria</taxon>
        <taxon>Pseudomonadati</taxon>
        <taxon>Pseudomonadota</taxon>
        <taxon>Alphaproteobacteria</taxon>
        <taxon>Hyphomicrobiales</taxon>
        <taxon>Phyllobacteriaceae</taxon>
        <taxon>Nitratireductor</taxon>
    </lineage>
</organism>
<dbReference type="AlphaFoldDB" id="A0A916RBV3"/>
<protein>
    <recommendedName>
        <fullName evidence="3">HNH endonuclease</fullName>
    </recommendedName>
</protein>